<dbReference type="STRING" id="47427.A0A2H3CQM7"/>
<evidence type="ECO:0000313" key="2">
    <source>
        <dbReference type="Proteomes" id="UP000217790"/>
    </source>
</evidence>
<dbReference type="OrthoDB" id="3239511at2759"/>
<name>A0A2H3CQM7_ARMGA</name>
<reference evidence="2" key="1">
    <citation type="journal article" date="2017" name="Nat. Ecol. Evol.">
        <title>Genome expansion and lineage-specific genetic innovations in the forest pathogenic fungi Armillaria.</title>
        <authorList>
            <person name="Sipos G."/>
            <person name="Prasanna A.N."/>
            <person name="Walter M.C."/>
            <person name="O'Connor E."/>
            <person name="Balint B."/>
            <person name="Krizsan K."/>
            <person name="Kiss B."/>
            <person name="Hess J."/>
            <person name="Varga T."/>
            <person name="Slot J."/>
            <person name="Riley R."/>
            <person name="Boka B."/>
            <person name="Rigling D."/>
            <person name="Barry K."/>
            <person name="Lee J."/>
            <person name="Mihaltcheva S."/>
            <person name="LaButti K."/>
            <person name="Lipzen A."/>
            <person name="Waldron R."/>
            <person name="Moloney N.M."/>
            <person name="Sperisen C."/>
            <person name="Kredics L."/>
            <person name="Vagvoelgyi C."/>
            <person name="Patrignani A."/>
            <person name="Fitzpatrick D."/>
            <person name="Nagy I."/>
            <person name="Doyle S."/>
            <person name="Anderson J.B."/>
            <person name="Grigoriev I.V."/>
            <person name="Gueldener U."/>
            <person name="Muensterkoetter M."/>
            <person name="Nagy L.G."/>
        </authorList>
    </citation>
    <scope>NUCLEOTIDE SEQUENCE [LARGE SCALE GENOMIC DNA]</scope>
    <source>
        <strain evidence="2">Ar21-2</strain>
    </source>
</reference>
<dbReference type="AlphaFoldDB" id="A0A2H3CQM7"/>
<protein>
    <submittedName>
        <fullName evidence="1">Uncharacterized protein</fullName>
    </submittedName>
</protein>
<sequence>MDPDPSVLCLKWNVQWTHLQKICLRTLSTDHTTYYETTYHRQHSQRELSTTQGYSVIMCYGNLLIDIQNRNSVGGGHIIRLLPVIKEETKFRKKVYYVNFKHCTNGLKPCVVCLVPKLEQYNLDIIYELRTKQQTQEILMNAAAIPTKGAQNKFLSGFGLRNIEDRQTVKLSSFHAGGIYITLKAVSWPFILLTAESTKTCPKVHFKHIIFVIHNILTENNDEHKYHLLNIQAIWDELLRFSALIKEYKQLIWSIDLGTKSWNFPKVHSHQHMVDNILQKGITLNYNMKPNEKMHGPLKDAYQLQTNFKDVAEQILRVDSWCNAALFIHQQFDLHDKQLKSEETSGNNNDKLKDQNTSVSKYSGKMTLHGHHSKGGGVFKNWGSQSFEIRQSMKYANIISKVDRKKMSFKLFKPDEEIQLHGLLKVNYKNMVDWTISTNYL</sequence>
<accession>A0A2H3CQM7</accession>
<keyword evidence="2" id="KW-1185">Reference proteome</keyword>
<proteinExistence type="predicted"/>
<dbReference type="InParanoid" id="A0A2H3CQM7"/>
<gene>
    <name evidence="1" type="ORF">ARMGADRAFT_1036396</name>
</gene>
<dbReference type="Proteomes" id="UP000217790">
    <property type="component" value="Unassembled WGS sequence"/>
</dbReference>
<organism evidence="1 2">
    <name type="scientific">Armillaria gallica</name>
    <name type="common">Bulbous honey fungus</name>
    <name type="synonym">Armillaria bulbosa</name>
    <dbReference type="NCBI Taxonomy" id="47427"/>
    <lineage>
        <taxon>Eukaryota</taxon>
        <taxon>Fungi</taxon>
        <taxon>Dikarya</taxon>
        <taxon>Basidiomycota</taxon>
        <taxon>Agaricomycotina</taxon>
        <taxon>Agaricomycetes</taxon>
        <taxon>Agaricomycetidae</taxon>
        <taxon>Agaricales</taxon>
        <taxon>Marasmiineae</taxon>
        <taxon>Physalacriaceae</taxon>
        <taxon>Armillaria</taxon>
    </lineage>
</organism>
<dbReference type="EMBL" id="KZ293691">
    <property type="protein sequence ID" value="PBK85351.1"/>
    <property type="molecule type" value="Genomic_DNA"/>
</dbReference>
<evidence type="ECO:0000313" key="1">
    <source>
        <dbReference type="EMBL" id="PBK85351.1"/>
    </source>
</evidence>